<name>A0A1F6CJA8_9BACT</name>
<evidence type="ECO:0000313" key="2">
    <source>
        <dbReference type="EMBL" id="OGG49041.1"/>
    </source>
</evidence>
<dbReference type="EMBL" id="MFKU01000005">
    <property type="protein sequence ID" value="OGG49041.1"/>
    <property type="molecule type" value="Genomic_DNA"/>
</dbReference>
<accession>A0A1F6CJA8</accession>
<organism evidence="2 3">
    <name type="scientific">Candidatus Kaiserbacteria bacterium RIFCSPHIGHO2_01_FULL_53_31</name>
    <dbReference type="NCBI Taxonomy" id="1798481"/>
    <lineage>
        <taxon>Bacteria</taxon>
        <taxon>Candidatus Kaiseribacteriota</taxon>
    </lineage>
</organism>
<keyword evidence="1" id="KW-1133">Transmembrane helix</keyword>
<evidence type="ECO:0000313" key="3">
    <source>
        <dbReference type="Proteomes" id="UP000178815"/>
    </source>
</evidence>
<dbReference type="STRING" id="1798481.A2678_01075"/>
<proteinExistence type="predicted"/>
<keyword evidence="1" id="KW-0472">Membrane</keyword>
<feature type="transmembrane region" description="Helical" evidence="1">
    <location>
        <begin position="7"/>
        <end position="26"/>
    </location>
</feature>
<evidence type="ECO:0000256" key="1">
    <source>
        <dbReference type="SAM" id="Phobius"/>
    </source>
</evidence>
<gene>
    <name evidence="2" type="ORF">A2678_01075</name>
</gene>
<comment type="caution">
    <text evidence="2">The sequence shown here is derived from an EMBL/GenBank/DDBJ whole genome shotgun (WGS) entry which is preliminary data.</text>
</comment>
<dbReference type="AlphaFoldDB" id="A0A1F6CJA8"/>
<keyword evidence="1" id="KW-0812">Transmembrane</keyword>
<protein>
    <submittedName>
        <fullName evidence="2">Uncharacterized protein</fullName>
    </submittedName>
</protein>
<sequence>MNMDTKTSVGVAAAIIIVGAGAYYMLGRTAQAPVSQGTESSLGALLAAGVAQKCTFSDEQSLSSGTVYIANGKVRGDFAADANGENMQVHMIGDGITMHTWVEGMSSGFRTMMNARASSGSPAQSFDTNKQMNYNCSPWSTDNALFVLPSGVIFSETGIPAL</sequence>
<dbReference type="Proteomes" id="UP000178815">
    <property type="component" value="Unassembled WGS sequence"/>
</dbReference>
<reference evidence="2 3" key="1">
    <citation type="journal article" date="2016" name="Nat. Commun.">
        <title>Thousands of microbial genomes shed light on interconnected biogeochemical processes in an aquifer system.</title>
        <authorList>
            <person name="Anantharaman K."/>
            <person name="Brown C.T."/>
            <person name="Hug L.A."/>
            <person name="Sharon I."/>
            <person name="Castelle C.J."/>
            <person name="Probst A.J."/>
            <person name="Thomas B.C."/>
            <person name="Singh A."/>
            <person name="Wilkins M.J."/>
            <person name="Karaoz U."/>
            <person name="Brodie E.L."/>
            <person name="Williams K.H."/>
            <person name="Hubbard S.S."/>
            <person name="Banfield J.F."/>
        </authorList>
    </citation>
    <scope>NUCLEOTIDE SEQUENCE [LARGE SCALE GENOMIC DNA]</scope>
</reference>